<feature type="non-terminal residue" evidence="1">
    <location>
        <position position="1"/>
    </location>
</feature>
<accession>A0A0V0Z4S3</accession>
<evidence type="ECO:0000313" key="2">
    <source>
        <dbReference type="Proteomes" id="UP000054783"/>
    </source>
</evidence>
<proteinExistence type="predicted"/>
<keyword evidence="2" id="KW-1185">Reference proteome</keyword>
<organism evidence="1 2">
    <name type="scientific">Trichinella patagoniensis</name>
    <dbReference type="NCBI Taxonomy" id="990121"/>
    <lineage>
        <taxon>Eukaryota</taxon>
        <taxon>Metazoa</taxon>
        <taxon>Ecdysozoa</taxon>
        <taxon>Nematoda</taxon>
        <taxon>Enoplea</taxon>
        <taxon>Dorylaimia</taxon>
        <taxon>Trichinellida</taxon>
        <taxon>Trichinellidae</taxon>
        <taxon>Trichinella</taxon>
    </lineage>
</organism>
<evidence type="ECO:0000313" key="1">
    <source>
        <dbReference type="EMBL" id="KRY07372.1"/>
    </source>
</evidence>
<protein>
    <submittedName>
        <fullName evidence="1">Uncharacterized protein</fullName>
    </submittedName>
</protein>
<dbReference type="OrthoDB" id="5935437at2759"/>
<reference evidence="1 2" key="1">
    <citation type="submission" date="2015-01" db="EMBL/GenBank/DDBJ databases">
        <title>Evolution of Trichinella species and genotypes.</title>
        <authorList>
            <person name="Korhonen P.K."/>
            <person name="Edoardo P."/>
            <person name="Giuseppe L.R."/>
            <person name="Gasser R.B."/>
        </authorList>
    </citation>
    <scope>NUCLEOTIDE SEQUENCE [LARGE SCALE GENOMIC DNA]</scope>
    <source>
        <strain evidence="1">ISS2496</strain>
    </source>
</reference>
<dbReference type="Proteomes" id="UP000054783">
    <property type="component" value="Unassembled WGS sequence"/>
</dbReference>
<dbReference type="EMBL" id="JYDQ01000480">
    <property type="protein sequence ID" value="KRY07372.1"/>
    <property type="molecule type" value="Genomic_DNA"/>
</dbReference>
<gene>
    <name evidence="1" type="ORF">T12_9945</name>
</gene>
<name>A0A0V0Z4S3_9BILA</name>
<sequence length="187" mass="21848">LVKIYRRPKRATQLMRLLLLHCAQTIITRSCPYSSRFSSLTQSTEPAQNEALLHYFRTIMTEERLYGLKVQNRETVEKKCICGGYRKIVSVNHVDVFVGPTRECEAWQKIIRRLRWRCVTKVQVQNATFRVAYPTYVSQCLTLRAQCLSFMQIGPFENELHISSAPVKFTLLTNRSLERCLLDLFLL</sequence>
<comment type="caution">
    <text evidence="1">The sequence shown here is derived from an EMBL/GenBank/DDBJ whole genome shotgun (WGS) entry which is preliminary data.</text>
</comment>
<dbReference type="AlphaFoldDB" id="A0A0V0Z4S3"/>